<evidence type="ECO:0000256" key="4">
    <source>
        <dbReference type="ARBA" id="ARBA00022989"/>
    </source>
</evidence>
<name>A0ABY8GCB1_9GAMM</name>
<feature type="chain" id="PRO_5046133785" evidence="8">
    <location>
        <begin position="23"/>
        <end position="206"/>
    </location>
</feature>
<feature type="domain" description="SH3b" evidence="9">
    <location>
        <begin position="23"/>
        <end position="89"/>
    </location>
</feature>
<evidence type="ECO:0000259" key="9">
    <source>
        <dbReference type="PROSITE" id="PS51781"/>
    </source>
</evidence>
<protein>
    <submittedName>
        <fullName evidence="10">TIGR04211 family SH3 domain-containing protein</fullName>
    </submittedName>
</protein>
<evidence type="ECO:0000256" key="5">
    <source>
        <dbReference type="ARBA" id="ARBA00023136"/>
    </source>
</evidence>
<evidence type="ECO:0000313" key="11">
    <source>
        <dbReference type="Proteomes" id="UP001219630"/>
    </source>
</evidence>
<evidence type="ECO:0000256" key="8">
    <source>
        <dbReference type="SAM" id="SignalP"/>
    </source>
</evidence>
<dbReference type="Pfam" id="PF08239">
    <property type="entry name" value="SH3_3"/>
    <property type="match status" value="1"/>
</dbReference>
<evidence type="ECO:0000256" key="1">
    <source>
        <dbReference type="ARBA" id="ARBA00004167"/>
    </source>
</evidence>
<feature type="coiled-coil region" evidence="6">
    <location>
        <begin position="95"/>
        <end position="168"/>
    </location>
</feature>
<feature type="signal peptide" evidence="8">
    <location>
        <begin position="1"/>
        <end position="22"/>
    </location>
</feature>
<keyword evidence="6" id="KW-0175">Coiled coil</keyword>
<dbReference type="RefSeq" id="WP_125260805.1">
    <property type="nucleotide sequence ID" value="NZ_CP114280.1"/>
</dbReference>
<gene>
    <name evidence="10" type="ORF">O1Q98_15485</name>
</gene>
<evidence type="ECO:0000256" key="2">
    <source>
        <dbReference type="ARBA" id="ARBA00022692"/>
    </source>
</evidence>
<dbReference type="Proteomes" id="UP001219630">
    <property type="component" value="Chromosome"/>
</dbReference>
<sequence length="206" mass="22802">MNKISVLLGALLGLTSAFPLHAQQTRYISDEQVTYTHSGPGEQYRIVGTLNAGDSVTVLSVNTAAGYAQVRDEKGKTGWLSQNQLSQTPSLKTRVPELENQVSTLTEKLNSLDQQWSQRTAALREKVASADTSLTALQQENQTLKNQLTTAQKQLDAANLQLDEKQRTLIMQWFMYGGGVAGGGLFLGLALPYFMPRRRKNERWMG</sequence>
<evidence type="ECO:0000256" key="7">
    <source>
        <dbReference type="SAM" id="Phobius"/>
    </source>
</evidence>
<dbReference type="InterPro" id="IPR003646">
    <property type="entry name" value="SH3-like_bac-type"/>
</dbReference>
<keyword evidence="4 7" id="KW-1133">Transmembrane helix</keyword>
<dbReference type="NCBIfam" id="TIGR04211">
    <property type="entry name" value="SH3_and_anchor"/>
    <property type="match status" value="1"/>
</dbReference>
<organism evidence="10 11">
    <name type="scientific">Dickeya lacustris</name>
    <dbReference type="NCBI Taxonomy" id="2259638"/>
    <lineage>
        <taxon>Bacteria</taxon>
        <taxon>Pseudomonadati</taxon>
        <taxon>Pseudomonadota</taxon>
        <taxon>Gammaproteobacteria</taxon>
        <taxon>Enterobacterales</taxon>
        <taxon>Pectobacteriaceae</taxon>
        <taxon>Dickeya</taxon>
    </lineage>
</organism>
<dbReference type="PROSITE" id="PS51781">
    <property type="entry name" value="SH3B"/>
    <property type="match status" value="1"/>
</dbReference>
<accession>A0ABY8GCB1</accession>
<comment type="subcellular location">
    <subcellularLocation>
        <location evidence="1">Membrane</location>
        <topology evidence="1">Single-pass membrane protein</topology>
    </subcellularLocation>
</comment>
<dbReference type="SMART" id="SM00287">
    <property type="entry name" value="SH3b"/>
    <property type="match status" value="1"/>
</dbReference>
<keyword evidence="2 7" id="KW-0812">Transmembrane</keyword>
<evidence type="ECO:0000313" key="10">
    <source>
        <dbReference type="EMBL" id="WFN57664.1"/>
    </source>
</evidence>
<evidence type="ECO:0000256" key="6">
    <source>
        <dbReference type="SAM" id="Coils"/>
    </source>
</evidence>
<reference evidence="10 11" key="1">
    <citation type="submission" date="2022-12" db="EMBL/GenBank/DDBJ databases">
        <title>Complete genome sequencing of Dickeya lacustris type strain LMG30899.</title>
        <authorList>
            <person name="Dobhal S."/>
            <person name="Arizala D."/>
            <person name="Arif M."/>
        </authorList>
    </citation>
    <scope>NUCLEOTIDE SEQUENCE [LARGE SCALE GENOMIC DNA]</scope>
    <source>
        <strain evidence="10 11">LMG30899</strain>
    </source>
</reference>
<dbReference type="EMBL" id="CP114280">
    <property type="protein sequence ID" value="WFN57664.1"/>
    <property type="molecule type" value="Genomic_DNA"/>
</dbReference>
<feature type="transmembrane region" description="Helical" evidence="7">
    <location>
        <begin position="173"/>
        <end position="195"/>
    </location>
</feature>
<dbReference type="SUPFAM" id="SSF58100">
    <property type="entry name" value="Bacterial hemolysins"/>
    <property type="match status" value="1"/>
</dbReference>
<keyword evidence="3 8" id="KW-0732">Signal</keyword>
<dbReference type="PIRSF" id="PIRSF006158">
    <property type="entry name" value="UCP006158_SH3"/>
    <property type="match status" value="1"/>
</dbReference>
<proteinExistence type="predicted"/>
<dbReference type="Gene3D" id="2.30.30.40">
    <property type="entry name" value="SH3 Domains"/>
    <property type="match status" value="1"/>
</dbReference>
<dbReference type="Gene3D" id="1.20.1270.70">
    <property type="entry name" value="Designed single chain three-helix bundle"/>
    <property type="match status" value="1"/>
</dbReference>
<keyword evidence="11" id="KW-1185">Reference proteome</keyword>
<keyword evidence="5 7" id="KW-0472">Membrane</keyword>
<evidence type="ECO:0000256" key="3">
    <source>
        <dbReference type="ARBA" id="ARBA00022729"/>
    </source>
</evidence>
<dbReference type="InterPro" id="IPR016476">
    <property type="entry name" value="SH3_dom_pro"/>
</dbReference>